<dbReference type="SUPFAM" id="SSF51735">
    <property type="entry name" value="NAD(P)-binding Rossmann-fold domains"/>
    <property type="match status" value="1"/>
</dbReference>
<dbReference type="InterPro" id="IPR051317">
    <property type="entry name" value="Gfo/Idh/MocA_oxidoreduct"/>
</dbReference>
<dbReference type="PANTHER" id="PTHR43708:SF5">
    <property type="entry name" value="CONSERVED EXPRESSED OXIDOREDUCTASE (EUROFUNG)-RELATED"/>
    <property type="match status" value="1"/>
</dbReference>
<evidence type="ECO:0000259" key="4">
    <source>
        <dbReference type="Pfam" id="PF22725"/>
    </source>
</evidence>
<dbReference type="PANTHER" id="PTHR43708">
    <property type="entry name" value="CONSERVED EXPRESSED OXIDOREDUCTASE (EUROFUNG)"/>
    <property type="match status" value="1"/>
</dbReference>
<dbReference type="InterPro" id="IPR036291">
    <property type="entry name" value="NAD(P)-bd_dom_sf"/>
</dbReference>
<dbReference type="InterPro" id="IPR055170">
    <property type="entry name" value="GFO_IDH_MocA-like_dom"/>
</dbReference>
<keyword evidence="6" id="KW-1185">Reference proteome</keyword>
<feature type="domain" description="GFO/IDH/MocA-like oxidoreductase" evidence="4">
    <location>
        <begin position="131"/>
        <end position="265"/>
    </location>
</feature>
<evidence type="ECO:0000256" key="2">
    <source>
        <dbReference type="ARBA" id="ARBA00023002"/>
    </source>
</evidence>
<dbReference type="Gene3D" id="3.40.50.720">
    <property type="entry name" value="NAD(P)-binding Rossmann-like Domain"/>
    <property type="match status" value="1"/>
</dbReference>
<dbReference type="GO" id="GO:0000166">
    <property type="term" value="F:nucleotide binding"/>
    <property type="evidence" value="ECO:0007669"/>
    <property type="project" value="InterPro"/>
</dbReference>
<feature type="domain" description="Gfo/Idh/MocA-like oxidoreductase N-terminal" evidence="3">
    <location>
        <begin position="7"/>
        <end position="118"/>
    </location>
</feature>
<dbReference type="eggNOG" id="COG0673">
    <property type="taxonomic scope" value="Bacteria"/>
</dbReference>
<organism evidence="5 6">
    <name type="scientific">Enterococcus pallens ATCC BAA-351</name>
    <dbReference type="NCBI Taxonomy" id="1158607"/>
    <lineage>
        <taxon>Bacteria</taxon>
        <taxon>Bacillati</taxon>
        <taxon>Bacillota</taxon>
        <taxon>Bacilli</taxon>
        <taxon>Lactobacillales</taxon>
        <taxon>Enterococcaceae</taxon>
        <taxon>Enterococcus</taxon>
    </lineage>
</organism>
<dbReference type="Pfam" id="PF01408">
    <property type="entry name" value="GFO_IDH_MocA"/>
    <property type="match status" value="1"/>
</dbReference>
<evidence type="ECO:0000259" key="3">
    <source>
        <dbReference type="Pfam" id="PF01408"/>
    </source>
</evidence>
<accession>R2QK52</accession>
<evidence type="ECO:0000313" key="6">
    <source>
        <dbReference type="Proteomes" id="UP000013782"/>
    </source>
</evidence>
<dbReference type="STRING" id="160454.RV10_GL001297"/>
<dbReference type="Gene3D" id="3.30.360.10">
    <property type="entry name" value="Dihydrodipicolinate Reductase, domain 2"/>
    <property type="match status" value="1"/>
</dbReference>
<dbReference type="Pfam" id="PF22725">
    <property type="entry name" value="GFO_IDH_MocA_C3"/>
    <property type="match status" value="1"/>
</dbReference>
<sequence>MENEPVKTAVIGAGMISDIYLTNMIQKFPAIEVVAIGAASGAQEKAKQYGIRAEEVEDIFADPEIELIVNLTPVQFHYELIKQALEAGKHVYTEKTLTNSPGTAQELLLLAQQKGLLLGSAPDTFLGASLQTARKLIDEGEIGQVTSFVVSANRENDHMLSYYPFLRAPGCGVCYDYGVYYMTALASLFGSVATTAAFTDNPIPRHINSNVKSPDYGQEFICDNESRVSAILRFESGLTGTFHLNANSIVKDQAEFIVYGTKGILHFGNPDKFGSEITLIKTKNQATREIEKEIINFQFPFENNSRGIGPADMAEAIRRNTKPRVSAELAYHVLEVLDSLIQGRDKQTFVPITSRCERPKAMEP</sequence>
<gene>
    <name evidence="5" type="ORF">UAU_01525</name>
</gene>
<reference evidence="5 6" key="1">
    <citation type="submission" date="2013-02" db="EMBL/GenBank/DDBJ databases">
        <title>The Genome Sequence of Enterococcus pallens BAA-351.</title>
        <authorList>
            <consortium name="The Broad Institute Genome Sequencing Platform"/>
            <consortium name="The Broad Institute Genome Sequencing Center for Infectious Disease"/>
            <person name="Earl A.M."/>
            <person name="Gilmore M.S."/>
            <person name="Lebreton F."/>
            <person name="Walker B."/>
            <person name="Young S.K."/>
            <person name="Zeng Q."/>
            <person name="Gargeya S."/>
            <person name="Fitzgerald M."/>
            <person name="Haas B."/>
            <person name="Abouelleil A."/>
            <person name="Alvarado L."/>
            <person name="Arachchi H.M."/>
            <person name="Berlin A.M."/>
            <person name="Chapman S.B."/>
            <person name="Dewar J."/>
            <person name="Goldberg J."/>
            <person name="Griggs A."/>
            <person name="Gujja S."/>
            <person name="Hansen M."/>
            <person name="Howarth C."/>
            <person name="Imamovic A."/>
            <person name="Larimer J."/>
            <person name="McCowan C."/>
            <person name="Murphy C."/>
            <person name="Neiman D."/>
            <person name="Pearson M."/>
            <person name="Priest M."/>
            <person name="Roberts A."/>
            <person name="Saif S."/>
            <person name="Shea T."/>
            <person name="Sisk P."/>
            <person name="Sykes S."/>
            <person name="Wortman J."/>
            <person name="Nusbaum C."/>
            <person name="Birren B."/>
        </authorList>
    </citation>
    <scope>NUCLEOTIDE SEQUENCE [LARGE SCALE GENOMIC DNA]</scope>
    <source>
        <strain evidence="5 6">ATCC BAA-351</strain>
    </source>
</reference>
<dbReference type="SUPFAM" id="SSF55347">
    <property type="entry name" value="Glyceraldehyde-3-phosphate dehydrogenase-like, C-terminal domain"/>
    <property type="match status" value="1"/>
</dbReference>
<evidence type="ECO:0000256" key="1">
    <source>
        <dbReference type="ARBA" id="ARBA00010928"/>
    </source>
</evidence>
<keyword evidence="2" id="KW-0560">Oxidoreductase</keyword>
<dbReference type="PATRIC" id="fig|1158607.3.peg.1512"/>
<dbReference type="RefSeq" id="WP_010756550.1">
    <property type="nucleotide sequence ID" value="NZ_ASWD01000002.1"/>
</dbReference>
<dbReference type="EMBL" id="AJAQ01000011">
    <property type="protein sequence ID" value="EOH95563.1"/>
    <property type="molecule type" value="Genomic_DNA"/>
</dbReference>
<name>R2QK52_9ENTE</name>
<comment type="caution">
    <text evidence="5">The sequence shown here is derived from an EMBL/GenBank/DDBJ whole genome shotgun (WGS) entry which is preliminary data.</text>
</comment>
<dbReference type="OrthoDB" id="9815825at2"/>
<evidence type="ECO:0008006" key="7">
    <source>
        <dbReference type="Google" id="ProtNLM"/>
    </source>
</evidence>
<dbReference type="GO" id="GO:0016491">
    <property type="term" value="F:oxidoreductase activity"/>
    <property type="evidence" value="ECO:0007669"/>
    <property type="project" value="UniProtKB-KW"/>
</dbReference>
<evidence type="ECO:0000313" key="5">
    <source>
        <dbReference type="EMBL" id="EOH95563.1"/>
    </source>
</evidence>
<proteinExistence type="inferred from homology"/>
<protein>
    <recommendedName>
        <fullName evidence="7">Gfo/Idh/MocA-like oxidoreductase N-terminal domain-containing protein</fullName>
    </recommendedName>
</protein>
<dbReference type="AlphaFoldDB" id="R2QK52"/>
<comment type="similarity">
    <text evidence="1">Belongs to the Gfo/Idh/MocA family.</text>
</comment>
<dbReference type="Proteomes" id="UP000013782">
    <property type="component" value="Unassembled WGS sequence"/>
</dbReference>
<dbReference type="HOGENOM" id="CLU_023194_6_0_9"/>
<dbReference type="InterPro" id="IPR000683">
    <property type="entry name" value="Gfo/Idh/MocA-like_OxRdtase_N"/>
</dbReference>